<feature type="compositionally biased region" description="Low complexity" evidence="1">
    <location>
        <begin position="78"/>
        <end position="97"/>
    </location>
</feature>
<keyword evidence="3" id="KW-1185">Reference proteome</keyword>
<name>A0AA41YWK4_9PROT</name>
<organism evidence="2 3">
    <name type="scientific">Limobrevibacterium gyesilva</name>
    <dbReference type="NCBI Taxonomy" id="2991712"/>
    <lineage>
        <taxon>Bacteria</taxon>
        <taxon>Pseudomonadati</taxon>
        <taxon>Pseudomonadota</taxon>
        <taxon>Alphaproteobacteria</taxon>
        <taxon>Acetobacterales</taxon>
        <taxon>Acetobacteraceae</taxon>
        <taxon>Limobrevibacterium</taxon>
    </lineage>
</organism>
<gene>
    <name evidence="2" type="ORF">OL599_24375</name>
</gene>
<evidence type="ECO:0000256" key="1">
    <source>
        <dbReference type="SAM" id="MobiDB-lite"/>
    </source>
</evidence>
<feature type="region of interest" description="Disordered" evidence="1">
    <location>
        <begin position="62"/>
        <end position="97"/>
    </location>
</feature>
<evidence type="ECO:0000313" key="2">
    <source>
        <dbReference type="EMBL" id="MCW3477700.1"/>
    </source>
</evidence>
<evidence type="ECO:0000313" key="3">
    <source>
        <dbReference type="Proteomes" id="UP001165679"/>
    </source>
</evidence>
<reference evidence="2" key="2">
    <citation type="submission" date="2022-10" db="EMBL/GenBank/DDBJ databases">
        <authorList>
            <person name="Trinh H.N."/>
        </authorList>
    </citation>
    <scope>NUCLEOTIDE SEQUENCE</scope>
    <source>
        <strain evidence="2">RN2-1</strain>
    </source>
</reference>
<dbReference type="EMBL" id="JAPDNT010000046">
    <property type="protein sequence ID" value="MCW3477700.1"/>
    <property type="molecule type" value="Genomic_DNA"/>
</dbReference>
<protein>
    <submittedName>
        <fullName evidence="2">Uncharacterized protein</fullName>
    </submittedName>
</protein>
<dbReference type="InterPro" id="IPR036259">
    <property type="entry name" value="MFS_trans_sf"/>
</dbReference>
<dbReference type="AlphaFoldDB" id="A0AA41YWK4"/>
<dbReference type="Proteomes" id="UP001165679">
    <property type="component" value="Unassembled WGS sequence"/>
</dbReference>
<accession>A0AA41YWK4</accession>
<dbReference type="SUPFAM" id="SSF103473">
    <property type="entry name" value="MFS general substrate transporter"/>
    <property type="match status" value="1"/>
</dbReference>
<comment type="caution">
    <text evidence="2">The sequence shown here is derived from an EMBL/GenBank/DDBJ whole genome shotgun (WGS) entry which is preliminary data.</text>
</comment>
<proteinExistence type="predicted"/>
<dbReference type="RefSeq" id="WP_264716665.1">
    <property type="nucleotide sequence ID" value="NZ_JAPDNT010000046.1"/>
</dbReference>
<reference evidence="2" key="1">
    <citation type="submission" date="2022-09" db="EMBL/GenBank/DDBJ databases">
        <title>Rhodovastum sp. nov. RN2-1 isolated from soil in Seongnam, South Korea.</title>
        <authorList>
            <person name="Le N.T."/>
        </authorList>
    </citation>
    <scope>NUCLEOTIDE SEQUENCE</scope>
    <source>
        <strain evidence="2">RN2-1</strain>
    </source>
</reference>
<sequence length="97" mass="10238">MSGNKILPASAVLLALGLLAVGLAPTLLTFVAAWVIIGLGMGAGLYDPAFSTLGRLFGENARSPQGVPLRRRPDRYSRSSGSPSSSWRQVSRWPPSS</sequence>